<dbReference type="EMBL" id="CP033577">
    <property type="protein sequence ID" value="AYV22074.1"/>
    <property type="molecule type" value="Genomic_DNA"/>
</dbReference>
<reference evidence="4 5" key="1">
    <citation type="submission" date="2018-11" db="EMBL/GenBank/DDBJ databases">
        <title>Complete Genome Sequence of Vbrio mediterranei 117-T6: a Potential Pathogen Bacteria Isolated from the Conchocelis of Pyropia.</title>
        <authorList>
            <person name="Liu Q."/>
        </authorList>
    </citation>
    <scope>NUCLEOTIDE SEQUENCE [LARGE SCALE GENOMIC DNA]</scope>
    <source>
        <strain evidence="4 5">117-T6</strain>
    </source>
</reference>
<sequence length="209" mass="22988">MKLTKTLLASLILAPSLAYSSVTIDVPSGIQLLTVNGKDAGYSNFGFDSNDNIVLDNGVNQLVFRISKIVMETGSDKTKFKSQPLVATFDAKDKDISISVPNIKTLQQGVEFNSKPTFELVSDSKPLVGVKKDQLGLTFSLTADMAQEVKDYNQTNAVASLSHYSQSKIETADIQLDGDVYQSLKRSFKSASYKERKKFLTWAISNLEE</sequence>
<feature type="chain" id="PRO_5017978714" evidence="3">
    <location>
        <begin position="21"/>
        <end position="209"/>
    </location>
</feature>
<feature type="signal peptide" evidence="3">
    <location>
        <begin position="1"/>
        <end position="20"/>
    </location>
</feature>
<comment type="similarity">
    <text evidence="1">Belongs to the UPF0319 family.</text>
</comment>
<evidence type="ECO:0000313" key="5">
    <source>
        <dbReference type="Proteomes" id="UP000279760"/>
    </source>
</evidence>
<name>A0A3G4VBK1_9VIBR</name>
<dbReference type="Pfam" id="PF09829">
    <property type="entry name" value="DUF2057"/>
    <property type="match status" value="1"/>
</dbReference>
<dbReference type="PANTHER" id="PTHR38108:SF1">
    <property type="entry name" value="UPF0319 PROTEIN YCCT"/>
    <property type="match status" value="1"/>
</dbReference>
<proteinExistence type="inferred from homology"/>
<evidence type="ECO:0000256" key="2">
    <source>
        <dbReference type="ARBA" id="ARBA00022729"/>
    </source>
</evidence>
<dbReference type="Proteomes" id="UP000279760">
    <property type="component" value="Chromosome 1"/>
</dbReference>
<evidence type="ECO:0000256" key="3">
    <source>
        <dbReference type="SAM" id="SignalP"/>
    </source>
</evidence>
<protein>
    <submittedName>
        <fullName evidence="4">DUF2057 domain-containing protein</fullName>
    </submittedName>
</protein>
<evidence type="ECO:0000256" key="1">
    <source>
        <dbReference type="ARBA" id="ARBA00008490"/>
    </source>
</evidence>
<evidence type="ECO:0000313" key="4">
    <source>
        <dbReference type="EMBL" id="AYV22074.1"/>
    </source>
</evidence>
<dbReference type="RefSeq" id="WP_124940700.1">
    <property type="nucleotide sequence ID" value="NZ_CP033577.1"/>
</dbReference>
<dbReference type="PANTHER" id="PTHR38108">
    <property type="entry name" value="UPF0319 PROTEIN YCCT"/>
    <property type="match status" value="1"/>
</dbReference>
<dbReference type="InterPro" id="IPR018635">
    <property type="entry name" value="UPF0319"/>
</dbReference>
<dbReference type="AlphaFoldDB" id="A0A3G4VBK1"/>
<keyword evidence="2 3" id="KW-0732">Signal</keyword>
<accession>A0A3G4VBK1</accession>
<organism evidence="4 5">
    <name type="scientific">Vibrio mediterranei</name>
    <dbReference type="NCBI Taxonomy" id="689"/>
    <lineage>
        <taxon>Bacteria</taxon>
        <taxon>Pseudomonadati</taxon>
        <taxon>Pseudomonadota</taxon>
        <taxon>Gammaproteobacteria</taxon>
        <taxon>Vibrionales</taxon>
        <taxon>Vibrionaceae</taxon>
        <taxon>Vibrio</taxon>
    </lineage>
</organism>
<gene>
    <name evidence="4" type="ORF">ECB94_12780</name>
</gene>